<dbReference type="EMBL" id="RBID01000011">
    <property type="protein sequence ID" value="RKQ60780.1"/>
    <property type="molecule type" value="Genomic_DNA"/>
</dbReference>
<reference evidence="4 5" key="1">
    <citation type="submission" date="2018-10" db="EMBL/GenBank/DDBJ databases">
        <title>Genomic Encyclopedia of Type Strains, Phase IV (KMG-IV): sequencing the most valuable type-strain genomes for metagenomic binning, comparative biology and taxonomic classification.</title>
        <authorList>
            <person name="Goeker M."/>
        </authorList>
    </citation>
    <scope>NUCLEOTIDE SEQUENCE [LARGE SCALE GENOMIC DNA]</scope>
    <source>
        <strain evidence="4 5">DSM 3303</strain>
    </source>
</reference>
<dbReference type="InterPro" id="IPR013425">
    <property type="entry name" value="Autotrns_rpt"/>
</dbReference>
<keyword evidence="1" id="KW-0732">Signal</keyword>
<dbReference type="InterPro" id="IPR011050">
    <property type="entry name" value="Pectin_lyase_fold/virulence"/>
</dbReference>
<organism evidence="4 5">
    <name type="scientific">Vogesella indigofera</name>
    <name type="common">Pseudomonas indigofera</name>
    <dbReference type="NCBI Taxonomy" id="45465"/>
    <lineage>
        <taxon>Bacteria</taxon>
        <taxon>Pseudomonadati</taxon>
        <taxon>Pseudomonadota</taxon>
        <taxon>Betaproteobacteria</taxon>
        <taxon>Neisseriales</taxon>
        <taxon>Chromobacteriaceae</taxon>
        <taxon>Vogesella</taxon>
    </lineage>
</organism>
<dbReference type="Pfam" id="PF12951">
    <property type="entry name" value="PATR"/>
    <property type="match status" value="6"/>
</dbReference>
<feature type="domain" description="Autotransporter" evidence="3">
    <location>
        <begin position="1853"/>
        <end position="2121"/>
    </location>
</feature>
<dbReference type="Gene3D" id="2.160.20.20">
    <property type="match status" value="2"/>
</dbReference>
<feature type="region of interest" description="Disordered" evidence="2">
    <location>
        <begin position="283"/>
        <end position="359"/>
    </location>
</feature>
<evidence type="ECO:0000256" key="2">
    <source>
        <dbReference type="SAM" id="MobiDB-lite"/>
    </source>
</evidence>
<feature type="compositionally biased region" description="Low complexity" evidence="2">
    <location>
        <begin position="320"/>
        <end position="329"/>
    </location>
</feature>
<dbReference type="InterPro" id="IPR005546">
    <property type="entry name" value="Autotransporte_beta"/>
</dbReference>
<proteinExistence type="predicted"/>
<evidence type="ECO:0000259" key="3">
    <source>
        <dbReference type="PROSITE" id="PS51208"/>
    </source>
</evidence>
<feature type="compositionally biased region" description="Gly residues" evidence="2">
    <location>
        <begin position="330"/>
        <end position="359"/>
    </location>
</feature>
<evidence type="ECO:0000313" key="4">
    <source>
        <dbReference type="EMBL" id="RKQ60780.1"/>
    </source>
</evidence>
<protein>
    <submittedName>
        <fullName evidence="4">Autotransporter-associated beta strand protein</fullName>
    </submittedName>
</protein>
<comment type="caution">
    <text evidence="4">The sequence shown here is derived from an EMBL/GenBank/DDBJ whole genome shotgun (WGS) entry which is preliminary data.</text>
</comment>
<name>A0A495BHD9_VOGIN</name>
<dbReference type="InterPro" id="IPR012332">
    <property type="entry name" value="Autotransporter_pectin_lyase_C"/>
</dbReference>
<feature type="compositionally biased region" description="Gly residues" evidence="2">
    <location>
        <begin position="292"/>
        <end position="319"/>
    </location>
</feature>
<dbReference type="Proteomes" id="UP000279384">
    <property type="component" value="Unassembled WGS sequence"/>
</dbReference>
<sequence>MTGSQTVSDQKIDGQQGNGYFVQSGSLNISNSTLANFTTTGGAGSGGGAGMGGAIFINDGASVVLDNVKFSGNTAVGGKGGVGSVGGSLNNLFGTGVPGATGSAGDDADGGAAYVNGGNGFGGYNGEDGGDGIIGVGGTGGAGGSGSNGAAVTADTVLAIAQSVYDIATSVGDTSEAAFYTGLATEMTAQAAAATAGVTTAGLAPIYTALAATYTAQAAAVTTTKVTADTVIAVANAAYLTAITVTSSELGLSGAGGNGGAGGDGGTGASFFGGGTGGAGGSGGDAVSTTGAIGGEGGSGGTGGTGGFGAGGGQGGAGANSGDDGNGVTHNGGKGDGGDGGLGGFGGGDGGSGVGGSTLGGGNGGSGLGGSIFVRDGGSLTIKGDTTFGRGKVRGGAGDVANHGSSGDAAGTDLFMMKGSNVVLDAGAGKTITFNGTIADDSSASIDGYGNAEGDGASLTIRSGLVVFNGENTYTGQTILEGGVLKAVDGETLHASSNINFASNREGGILLVNTGVFDRFTGTAGDRVQWTGSGGFAAEEQDLSVELSGGLERTWGVEGFVGGNNALILGAADSTHKVTLENDINLNGQNGTVLVKANANNDNYGILNGVLRNGSLTVGDANHTGTLLLTKANTYADGTVVNGGELRLVEEGALNANGKVEVNNGATLDTSSTGDQAIGTLAGNGAVKLGSNTLTLNQNGDTTFAGNIQDGGVAGGTGSGIVKNGSGTLTITAQNAYTGKTQINAGQIVLDGSLSTDAVHVATGATLTNNSGGLEADVALSNDGLINQNHDDTVASLVNTGTINGSQTLTAQTYALNDGSVINAHLGSGVLTANGTVQVNGTSKAEAVTIASGTTTLGSAERLLDSSDVTVDGKLVMGGDETIGTLAGNQNGVLELSGAKLTLNHAGKETTYAGVIQDNQNGAGSVQKDGNGKQILTGANTYRGHTQINGGIIALNDTGSLQSQTVTIAKDGTLINHNQDNNGLSDTSVVTSAGVIEQNSDDTIKTLINTGTINGDKTLSADTYALNDGSVINAHLGSGVLAANGTVQVNGTSKAETVNIETGTTTLGSAERLLDSSDVTVNANLVLGGDETIGTLTGAASGNVDLNGGKLTLKQNTDTTFAGVIQDSESGQGSLQKDGSGSITLSGASTYAGHTQINSGKVVLDGSLASQSMTVAQGATLDDNNGGLSTLAAVSNDGIVNLNADDTIASFSSTGTLNNASHTLTANTYDLNDGSIINANLGTGTLTSNGNVLLNGSSSAATVTIASGITTLGAPERLLDSSDVSVNGKLIMGGAETIGTLAGNGDGVLELSGAKLTLKQNKDTTFAGVIQDSSLPNSGSLQKDGSGKLTLSGANTYTGNTQINSGKLVLDGSLESQSITVASGATLDNQQGGLSATAALNNSGTLNQNANDSIKTLVNSGTISGSGTLTADSYTLNGGAVINANLGSGTLETHGKVTLNGTSQAASVRVYDDSELTLNGENRLYTAADARVDGKLILGGGNQTLRSLIGTGLVDVTAYKLTVTQGGAFSGNINAGSTDLDVSSGQLDLTQGTTTTQSTTVAAGTTLSVTDGATLNSATTTVGGTLTLGSSSNLVYTTLSGRGTVQAASFDNKVGSTVKGFLTFTGDYVNNGKLAPGNSPGQTVIIGNFINNGLFEAELQNTTPITGYDQTSVGGTVTLGAASELVVQTYGGTAPVRGNSYQIIADLAGNAKAVNGTFGSVKYDADGLAGAGIAVSNAAIVFDVATGKVLATGQNGAASTFADMGSTTSQRAAAAALLNIATTDVGQNQIDSASTVGQLAAQFITANGSSAAANAERFTPEYYGAMADNALRTGELVSGLLLQRTTTALDSATPVGQGSAFVGYLYDEMETANKTGLERRDFYVGGEYRIGEAFTLGTVLLDGSGDLSARFGSGNSKVHGASLFARLSVNPSLDVLASVSHSSYDYQLSRSTVVGQTSANTEAKALTASLAAVYRAQITPQLAILPRVGLSHGKASVNGLLEQGSATDRLDLAGFDAQQSKAQIGATWLWTSLDQGQRWNVALDLGLEHAFSDRKDAMQATLASDHRVSFPVTFASERKTLLNFGISANYGFSKNLSLSASLEGRSNVDGQSGKLGMNYIF</sequence>
<dbReference type="InterPro" id="IPR036709">
    <property type="entry name" value="Autotransporte_beta_dom_sf"/>
</dbReference>
<gene>
    <name evidence="4" type="ORF">C8E02_0532</name>
</gene>
<dbReference type="PROSITE" id="PS51208">
    <property type="entry name" value="AUTOTRANSPORTER"/>
    <property type="match status" value="1"/>
</dbReference>
<dbReference type="SMART" id="SM00869">
    <property type="entry name" value="Autotransporter"/>
    <property type="match status" value="1"/>
</dbReference>
<dbReference type="SUPFAM" id="SSF51126">
    <property type="entry name" value="Pectin lyase-like"/>
    <property type="match status" value="3"/>
</dbReference>
<dbReference type="NCBIfam" id="TIGR02601">
    <property type="entry name" value="autotrns_rpt"/>
    <property type="match status" value="5"/>
</dbReference>
<accession>A0A495BHD9</accession>
<dbReference type="SUPFAM" id="SSF103515">
    <property type="entry name" value="Autotransporter"/>
    <property type="match status" value="1"/>
</dbReference>
<evidence type="ECO:0000313" key="5">
    <source>
        <dbReference type="Proteomes" id="UP000279384"/>
    </source>
</evidence>
<evidence type="ECO:0000256" key="1">
    <source>
        <dbReference type="ARBA" id="ARBA00022729"/>
    </source>
</evidence>